<sequence length="1362" mass="136145">MAARFEIYRTQDGGVEQLRLRPGENRVRVLPGRQFRLQDSNLDAEQLRVLQVDSDLVIENVPLDGDAGTASVILEGYYRICSASDQCAVTAGGDETVSIPDAAEGAGGAVLLADVNTKPLGALNDGTFVLYDPKFEAPILPVLGDVPTKPLLYGLGGAAVLGLAAAGGGGGGGGDGQAPQGNISLTLKSATYFNTRFPVLNGTAEPGSEVQVRIDTDGDQHANVTYTTKADENGNWAVDLKTATPSSGTLPATGLSDTNSLEVVGSNKGVQSTLPLTTLHFDDTPPASAEVASVAGDNIITAPEKAAGVAISGTAEANGSVELKLGTVTRLVAVDANGNWSTTLQADDLPAADGSYTLSATAIDAAGNRAPEVTSKVIMNTTGTAAIIGTISEDGYVNAKEAAAPVKVMGTAAPNSKVALWLTDEKNPLAEVQADANGKWEAGVPLPAGLADGKHALSVTTTNAQGNTATSKAEFTLDKTPPAPAANLKLEGNDTTITSLEAKNGVSLSGTGEAGTKVTVSIGGGKTQTATVGANGGWKVEFKEGDLPMPGQGNSTNTAFNVVLQDKAGNDSAVATQNVTLQGPLRPLSTPLISTIAGDDIINAAEAQGAVSVSGIADAGSIVHVKLGSSTDTVTAGINGAWTAQLTNLSKVPDGSYDVTAVASQPGRANSVAAAHKVTLDKTAPGQPTNIKTNGGDTTISAEEAKTGKITFTGDTPTGAQNADTVTVTWNGVSKPGTVTNGKWSVDFDSVPSVPAGQASTTADVTVVAHDKAGNNSTTAKQTITVQNSALPSLAPTFDPVAQDDIVNKAEAGSVNISGTAAPNATLQVVIGTRPPQSVTADGQGKWIIEGLNMSGLPDGKYIMSATATAPGGTTSAPANHEFTVDKTPPSLHFSGFAKTQTIAPEAAKGDLTFRGSSGEANTTLSATWNGKPVPISHTVGSFWRVTVPAADIPPAPANGTAKAALVVTSTDKAGNTAETTLDVTIQGAPAVTRQTTVNGKVANDDVINAVEANGVEVSGTAEPNSDIRVQVPGTKVATTVRSGADGLWKAALNFTGLQDGQHTIEATASQPGSTSTSVGTHTVTLAKTPPAKPTNLQFDGHASKVITGAEATDGVTVTGDVAPGSKVQVQLGTTTRPADVDAAGHFSATLPAPAVTPGGSQPYSVTVTVADAAGNKPQSWAERIEVQGPALKPATPVPAAVTTAALTPATPDADADAAGGAAAQPATPTTPAAAPAADAAAQPTTPAAQPSALGIAAGDTLGKSLATAKALPSHQGSRLSLNELLDQSETLSLPGEASSAGSNAATSAAGSTAGTGTPPAAAAATDVATAVESSATALSSTATVNTLLGTQQPWETTHPAL</sequence>
<gene>
    <name evidence="3" type="ORF">HMPREF0551_2398</name>
</gene>
<organism evidence="3 4">
    <name type="scientific">Lautropia mirabilis ATCC 51599</name>
    <dbReference type="NCBI Taxonomy" id="887898"/>
    <lineage>
        <taxon>Bacteria</taxon>
        <taxon>Pseudomonadati</taxon>
        <taxon>Pseudomonadota</taxon>
        <taxon>Betaproteobacteria</taxon>
        <taxon>Burkholderiales</taxon>
        <taxon>Burkholderiaceae</taxon>
        <taxon>Lautropia</taxon>
    </lineage>
</organism>
<accession>E7S0D4</accession>
<evidence type="ECO:0000256" key="1">
    <source>
        <dbReference type="SAM" id="MobiDB-lite"/>
    </source>
</evidence>
<dbReference type="Proteomes" id="UP000011021">
    <property type="component" value="Unassembled WGS sequence"/>
</dbReference>
<dbReference type="Pfam" id="PF19077">
    <property type="entry name" value="Big_13"/>
    <property type="match status" value="2"/>
</dbReference>
<dbReference type="NCBIfam" id="NF033510">
    <property type="entry name" value="Ca_tandemer"/>
    <property type="match status" value="9"/>
</dbReference>
<dbReference type="STRING" id="887898.HMPREF0551_2398"/>
<evidence type="ECO:0000259" key="2">
    <source>
        <dbReference type="Pfam" id="PF19077"/>
    </source>
</evidence>
<dbReference type="RefSeq" id="WP_005674836.1">
    <property type="nucleotide sequence ID" value="NZ_CP146288.1"/>
</dbReference>
<dbReference type="InterPro" id="IPR013783">
    <property type="entry name" value="Ig-like_fold"/>
</dbReference>
<feature type="domain" description="Bacterial Ig-like" evidence="2">
    <location>
        <begin position="408"/>
        <end position="478"/>
    </location>
</feature>
<dbReference type="HOGENOM" id="CLU_256895_0_0_4"/>
<dbReference type="InterPro" id="IPR044016">
    <property type="entry name" value="Big_13"/>
</dbReference>
<comment type="caution">
    <text evidence="3">The sequence shown here is derived from an EMBL/GenBank/DDBJ whole genome shotgun (WGS) entry which is preliminary data.</text>
</comment>
<dbReference type="Gene3D" id="2.60.40.10">
    <property type="entry name" value="Immunoglobulins"/>
    <property type="match status" value="10"/>
</dbReference>
<feature type="region of interest" description="Disordered" evidence="1">
    <location>
        <begin position="1293"/>
        <end position="1321"/>
    </location>
</feature>
<feature type="compositionally biased region" description="Low complexity" evidence="1">
    <location>
        <begin position="1296"/>
        <end position="1321"/>
    </location>
</feature>
<dbReference type="eggNOG" id="COG2911">
    <property type="taxonomic scope" value="Bacteria"/>
</dbReference>
<evidence type="ECO:0000313" key="3">
    <source>
        <dbReference type="EMBL" id="EFV94283.1"/>
    </source>
</evidence>
<name>E7S0D4_9BURK</name>
<protein>
    <recommendedName>
        <fullName evidence="2">Bacterial Ig-like domain-containing protein</fullName>
    </recommendedName>
</protein>
<reference evidence="3 4" key="1">
    <citation type="submission" date="2010-12" db="EMBL/GenBank/DDBJ databases">
        <authorList>
            <person name="Muzny D."/>
            <person name="Qin X."/>
            <person name="Deng J."/>
            <person name="Jiang H."/>
            <person name="Liu Y."/>
            <person name="Qu J."/>
            <person name="Song X.-Z."/>
            <person name="Zhang L."/>
            <person name="Thornton R."/>
            <person name="Coyle M."/>
            <person name="Francisco L."/>
            <person name="Jackson L."/>
            <person name="Javaid M."/>
            <person name="Korchina V."/>
            <person name="Kovar C."/>
            <person name="Mata R."/>
            <person name="Mathew T."/>
            <person name="Ngo R."/>
            <person name="Nguyen L."/>
            <person name="Nguyen N."/>
            <person name="Okwuonu G."/>
            <person name="Ongeri F."/>
            <person name="Pham C."/>
            <person name="Simmons D."/>
            <person name="Wilczek-Boney K."/>
            <person name="Hale W."/>
            <person name="Jakkamsetti A."/>
            <person name="Pham P."/>
            <person name="Ruth R."/>
            <person name="San Lucas F."/>
            <person name="Warren J."/>
            <person name="Zhang J."/>
            <person name="Zhao Z."/>
            <person name="Zhou C."/>
            <person name="Zhu D."/>
            <person name="Lee S."/>
            <person name="Bess C."/>
            <person name="Blankenburg K."/>
            <person name="Forbes L."/>
            <person name="Fu Q."/>
            <person name="Gubbala S."/>
            <person name="Hirani K."/>
            <person name="Jayaseelan J.C."/>
            <person name="Lara F."/>
            <person name="Munidasa M."/>
            <person name="Palculict T."/>
            <person name="Patil S."/>
            <person name="Pu L.-L."/>
            <person name="Saada N."/>
            <person name="Tang L."/>
            <person name="Weissenberger G."/>
            <person name="Zhu Y."/>
            <person name="Hemphill L."/>
            <person name="Shang Y."/>
            <person name="Youmans B."/>
            <person name="Ayvaz T."/>
            <person name="Ross M."/>
            <person name="Santibanez J."/>
            <person name="Aqrawi P."/>
            <person name="Gross S."/>
            <person name="Joshi V."/>
            <person name="Fowler G."/>
            <person name="Nazareth L."/>
            <person name="Reid J."/>
            <person name="Worley K."/>
            <person name="Petrosino J."/>
            <person name="Highlander S."/>
            <person name="Gibbs R."/>
        </authorList>
    </citation>
    <scope>NUCLEOTIDE SEQUENCE [LARGE SCALE GENOMIC DNA]</scope>
    <source>
        <strain evidence="3 4">ATCC 51599</strain>
    </source>
</reference>
<feature type="region of interest" description="Disordered" evidence="1">
    <location>
        <begin position="1211"/>
        <end position="1251"/>
    </location>
</feature>
<dbReference type="EMBL" id="AEQP01000022">
    <property type="protein sequence ID" value="EFV94283.1"/>
    <property type="molecule type" value="Genomic_DNA"/>
</dbReference>
<evidence type="ECO:0000313" key="4">
    <source>
        <dbReference type="Proteomes" id="UP000011021"/>
    </source>
</evidence>
<keyword evidence="4" id="KW-1185">Reference proteome</keyword>
<proteinExistence type="predicted"/>
<feature type="domain" description="Bacterial Ig-like" evidence="2">
    <location>
        <begin position="309"/>
        <end position="374"/>
    </location>
</feature>